<dbReference type="Ensembl" id="ENSCSAVT00000020125.1">
    <property type="protein sequence ID" value="ENSCSAVP00000019911.1"/>
    <property type="gene ID" value="ENSCSAVG00000011694.1"/>
</dbReference>
<keyword evidence="3" id="KW-0809">Transit peptide</keyword>
<reference evidence="7" key="1">
    <citation type="submission" date="2003-08" db="EMBL/GenBank/DDBJ databases">
        <authorList>
            <person name="Birren B."/>
            <person name="Nusbaum C."/>
            <person name="Abebe A."/>
            <person name="Abouelleil A."/>
            <person name="Adekoya E."/>
            <person name="Ait-zahra M."/>
            <person name="Allen N."/>
            <person name="Allen T."/>
            <person name="An P."/>
            <person name="Anderson M."/>
            <person name="Anderson S."/>
            <person name="Arachchi H."/>
            <person name="Armbruster J."/>
            <person name="Bachantsang P."/>
            <person name="Baldwin J."/>
            <person name="Barry A."/>
            <person name="Bayul T."/>
            <person name="Blitshsteyn B."/>
            <person name="Bloom T."/>
            <person name="Blye J."/>
            <person name="Boguslavskiy L."/>
            <person name="Borowsky M."/>
            <person name="Boukhgalter B."/>
            <person name="Brunache A."/>
            <person name="Butler J."/>
            <person name="Calixte N."/>
            <person name="Calvo S."/>
            <person name="Camarata J."/>
            <person name="Campo K."/>
            <person name="Chang J."/>
            <person name="Cheshatsang Y."/>
            <person name="Citroen M."/>
            <person name="Collymore A."/>
            <person name="Considine T."/>
            <person name="Cook A."/>
            <person name="Cooke P."/>
            <person name="Corum B."/>
            <person name="Cuomo C."/>
            <person name="David R."/>
            <person name="Dawoe T."/>
            <person name="Degray S."/>
            <person name="Dodge S."/>
            <person name="Dooley K."/>
            <person name="Dorje P."/>
            <person name="Dorjee K."/>
            <person name="Dorris L."/>
            <person name="Duffey N."/>
            <person name="Dupes A."/>
            <person name="Elkins T."/>
            <person name="Engels R."/>
            <person name="Erickson J."/>
            <person name="Farina A."/>
            <person name="Faro S."/>
            <person name="Ferreira P."/>
            <person name="Fischer H."/>
            <person name="Fitzgerald M."/>
            <person name="Foley K."/>
            <person name="Gage D."/>
            <person name="Galagan J."/>
            <person name="Gearin G."/>
            <person name="Gnerre S."/>
            <person name="Gnirke A."/>
            <person name="Goyette A."/>
            <person name="Graham J."/>
            <person name="Grandbois E."/>
            <person name="Gyaltsen K."/>
            <person name="Hafez N."/>
            <person name="Hagopian D."/>
            <person name="Hagos B."/>
            <person name="Hall J."/>
            <person name="Hatcher B."/>
            <person name="Heller A."/>
            <person name="Higgins H."/>
            <person name="Honan T."/>
            <person name="Horn A."/>
            <person name="Houde N."/>
            <person name="Hughes L."/>
            <person name="Hulme W."/>
            <person name="Husby E."/>
            <person name="Iliev I."/>
            <person name="Jaffe D."/>
            <person name="Jones C."/>
            <person name="Kamal M."/>
            <person name="Kamat A."/>
            <person name="Kamvysselis M."/>
            <person name="Karlsson E."/>
            <person name="Kells C."/>
            <person name="Kieu A."/>
            <person name="Kisner P."/>
            <person name="Kodira C."/>
            <person name="Kulbokas E."/>
            <person name="Labutti K."/>
            <person name="Lama D."/>
            <person name="Landers T."/>
            <person name="Leger J."/>
            <person name="Levine S."/>
            <person name="Lewis D."/>
            <person name="Lewis T."/>
            <person name="Lindblad-toh K."/>
            <person name="Liu X."/>
            <person name="Lokyitsang T."/>
            <person name="Lokyitsang Y."/>
            <person name="Lucien O."/>
            <person name="Lui A."/>
            <person name="Ma L.J."/>
            <person name="Mabbitt R."/>
            <person name="Macdonald J."/>
            <person name="Maclean C."/>
            <person name="Major J."/>
            <person name="Manning J."/>
            <person name="Marabella R."/>
            <person name="Maru K."/>
            <person name="Matthews C."/>
            <person name="Mauceli E."/>
            <person name="Mccarthy M."/>
            <person name="Mcdonough S."/>
            <person name="Mcghee T."/>
            <person name="Meldrim J."/>
            <person name="Meneus L."/>
            <person name="Mesirov J."/>
            <person name="Mihalev A."/>
            <person name="Mihova T."/>
            <person name="Mikkelsen T."/>
            <person name="Mlenga V."/>
            <person name="Moru K."/>
            <person name="Mozes J."/>
            <person name="Mulrain L."/>
            <person name="Munson G."/>
            <person name="Naylor J."/>
            <person name="Newes C."/>
            <person name="Nguyen C."/>
            <person name="Nguyen N."/>
            <person name="Nguyen T."/>
            <person name="Nicol R."/>
            <person name="Nielsen C."/>
            <person name="Nizzari M."/>
            <person name="Norbu C."/>
            <person name="Norbu N."/>
            <person name="O'donnell P."/>
            <person name="Okoawo O."/>
            <person name="O'leary S."/>
            <person name="Omotosho B."/>
            <person name="O'neill K."/>
            <person name="Osman S."/>
            <person name="Parker S."/>
            <person name="Perrin D."/>
            <person name="Phunkhang P."/>
            <person name="Piqani B."/>
            <person name="Purcell S."/>
            <person name="Rachupka T."/>
            <person name="Ramasamy U."/>
            <person name="Rameau R."/>
            <person name="Ray V."/>
            <person name="Raymond C."/>
            <person name="Retta R."/>
            <person name="Richardson S."/>
            <person name="Rise C."/>
            <person name="Rodriguez J."/>
            <person name="Rogers J."/>
            <person name="Rogov P."/>
            <person name="Rutman M."/>
            <person name="Schupbach R."/>
            <person name="Seaman C."/>
            <person name="Settipalli S."/>
            <person name="Sharpe T."/>
            <person name="Sheridan J."/>
            <person name="Sherpa N."/>
            <person name="Shi J."/>
            <person name="Smirnov S."/>
            <person name="Smith C."/>
            <person name="Sougnez C."/>
            <person name="Spencer B."/>
            <person name="Stalker J."/>
            <person name="Stange-thomann N."/>
            <person name="Stavropoulos S."/>
            <person name="Stetson K."/>
            <person name="Stone C."/>
            <person name="Stone S."/>
            <person name="Stubbs M."/>
            <person name="Talamas J."/>
            <person name="Tchuinga P."/>
            <person name="Tenzing P."/>
            <person name="Tesfaye S."/>
            <person name="Theodore J."/>
            <person name="Thoulutsang Y."/>
            <person name="Topham K."/>
            <person name="Towey S."/>
            <person name="Tsamla T."/>
            <person name="Tsomo N."/>
            <person name="Vallee D."/>
            <person name="Vassiliev H."/>
            <person name="Venkataraman V."/>
            <person name="Vinson J."/>
            <person name="Vo A."/>
            <person name="Wade C."/>
            <person name="Wang S."/>
            <person name="Wangchuk T."/>
            <person name="Wangdi T."/>
            <person name="Whittaker C."/>
            <person name="Wilkinson J."/>
            <person name="Wu Y."/>
            <person name="Wyman D."/>
            <person name="Yadav S."/>
            <person name="Yang S."/>
            <person name="Yang X."/>
            <person name="Yeager S."/>
            <person name="Yee E."/>
            <person name="Young G."/>
            <person name="Zainoun J."/>
            <person name="Zembeck L."/>
            <person name="Zimmer A."/>
            <person name="Zody M."/>
            <person name="Lander E."/>
        </authorList>
    </citation>
    <scope>NUCLEOTIDE SEQUENCE [LARGE SCALE GENOMIC DNA]</scope>
</reference>
<dbReference type="PANTHER" id="PTHR21013">
    <property type="entry name" value="ATP SYNTHASE MITOCHONDRIAL F1 COMPLEX ASSEMBLY FACTOR 2/ATP12 PROTEIN, MITOCHONDRIAL PRECURSOR"/>
    <property type="match status" value="1"/>
</dbReference>
<proteinExistence type="inferred from homology"/>
<dbReference type="GO" id="GO:0005739">
    <property type="term" value="C:mitochondrion"/>
    <property type="evidence" value="ECO:0007669"/>
    <property type="project" value="UniProtKB-SubCell"/>
</dbReference>
<dbReference type="OMA" id="WDPVLHW"/>
<organism evidence="6 7">
    <name type="scientific">Ciona savignyi</name>
    <name type="common">Pacific transparent sea squirt</name>
    <dbReference type="NCBI Taxonomy" id="51511"/>
    <lineage>
        <taxon>Eukaryota</taxon>
        <taxon>Metazoa</taxon>
        <taxon>Chordata</taxon>
        <taxon>Tunicata</taxon>
        <taxon>Ascidiacea</taxon>
        <taxon>Phlebobranchia</taxon>
        <taxon>Cionidae</taxon>
        <taxon>Ciona</taxon>
    </lineage>
</organism>
<accession>H2ZQP5</accession>
<dbReference type="InterPro" id="IPR042272">
    <property type="entry name" value="ATP12_ATP_synth-F1-assembly_N"/>
</dbReference>
<keyword evidence="5" id="KW-0143">Chaperone</keyword>
<evidence type="ECO:0000256" key="5">
    <source>
        <dbReference type="ARBA" id="ARBA00023186"/>
    </source>
</evidence>
<dbReference type="InterPro" id="IPR023335">
    <property type="entry name" value="ATP12_ortho_dom_sf"/>
</dbReference>
<protein>
    <recommendedName>
        <fullName evidence="8">ATP synthase mitochondrial F1 complex assembly factor 2</fullName>
    </recommendedName>
</protein>
<comment type="subcellular location">
    <subcellularLocation>
        <location evidence="1">Mitochondrion</location>
    </subcellularLocation>
</comment>
<dbReference type="InParanoid" id="H2ZQP5"/>
<reference evidence="6" key="2">
    <citation type="submission" date="2025-08" db="UniProtKB">
        <authorList>
            <consortium name="Ensembl"/>
        </authorList>
    </citation>
    <scope>IDENTIFICATION</scope>
</reference>
<dbReference type="Gene3D" id="3.30.2180.10">
    <property type="entry name" value="ATP12-like"/>
    <property type="match status" value="1"/>
</dbReference>
<evidence type="ECO:0000313" key="6">
    <source>
        <dbReference type="Ensembl" id="ENSCSAVP00000019911.1"/>
    </source>
</evidence>
<dbReference type="PANTHER" id="PTHR21013:SF10">
    <property type="entry name" value="ATP SYNTHASE MITOCHONDRIAL F1 COMPLEX ASSEMBLY FACTOR 2"/>
    <property type="match status" value="1"/>
</dbReference>
<reference evidence="6" key="3">
    <citation type="submission" date="2025-09" db="UniProtKB">
        <authorList>
            <consortium name="Ensembl"/>
        </authorList>
    </citation>
    <scope>IDENTIFICATION</scope>
</reference>
<dbReference type="SUPFAM" id="SSF160909">
    <property type="entry name" value="ATP12-like"/>
    <property type="match status" value="1"/>
</dbReference>
<keyword evidence="4" id="KW-0496">Mitochondrion</keyword>
<dbReference type="Proteomes" id="UP000007875">
    <property type="component" value="Unassembled WGS sequence"/>
</dbReference>
<keyword evidence="7" id="KW-1185">Reference proteome</keyword>
<dbReference type="AlphaFoldDB" id="H2ZQP5"/>
<evidence type="ECO:0008006" key="8">
    <source>
        <dbReference type="Google" id="ProtNLM"/>
    </source>
</evidence>
<dbReference type="Gene3D" id="1.10.3580.10">
    <property type="entry name" value="ATP12 ATPase"/>
    <property type="match status" value="1"/>
</dbReference>
<evidence type="ECO:0000256" key="3">
    <source>
        <dbReference type="ARBA" id="ARBA00022946"/>
    </source>
</evidence>
<evidence type="ECO:0000256" key="1">
    <source>
        <dbReference type="ARBA" id="ARBA00004173"/>
    </source>
</evidence>
<evidence type="ECO:0000256" key="4">
    <source>
        <dbReference type="ARBA" id="ARBA00023128"/>
    </source>
</evidence>
<name>H2ZQP5_CIOSA</name>
<dbReference type="eggNOG" id="KOG3015">
    <property type="taxonomic scope" value="Eukaryota"/>
</dbReference>
<comment type="similarity">
    <text evidence="2">Belongs to the ATP12 family.</text>
</comment>
<dbReference type="Pfam" id="PF07542">
    <property type="entry name" value="ATP12"/>
    <property type="match status" value="1"/>
</dbReference>
<sequence length="271" mass="31107">MFTLIKIHRCKSTCIWTQVKHFSGKKKFYKEARICHSDGGFEINLDNRKLRTPNGNIVKLPTEALAHSVSIEWNSQKNVLKLDQMPMTTLCFSAVENVGTVPAESLVSSCLKYLHTDTLLCRMNEPPEFDQLQTEKWDPMIQWLKQRHNVDVTPSSGFALPVISGDAEPVLSRYLLSYNYWSVIGFERMVSTLKSLILPLALIDREISVEEAVSLSRLEQEYQISKWGNIAWHHDFELVETRMKTAAAALFIHMCSEDSRTEEFREALKVP</sequence>
<evidence type="ECO:0000313" key="7">
    <source>
        <dbReference type="Proteomes" id="UP000007875"/>
    </source>
</evidence>
<dbReference type="GeneTree" id="ENSGT00390000009492"/>
<dbReference type="STRING" id="51511.ENSCSAVP00000019911"/>
<dbReference type="HOGENOM" id="CLU_047893_2_0_1"/>
<evidence type="ECO:0000256" key="2">
    <source>
        <dbReference type="ARBA" id="ARBA00008231"/>
    </source>
</evidence>
<dbReference type="FunCoup" id="H2ZQP5">
    <property type="interactions" value="177"/>
</dbReference>
<dbReference type="InterPro" id="IPR011419">
    <property type="entry name" value="ATP12_ATP_synth-F1-assembly"/>
</dbReference>
<dbReference type="GO" id="GO:0033615">
    <property type="term" value="P:mitochondrial proton-transporting ATP synthase complex assembly"/>
    <property type="evidence" value="ECO:0007669"/>
    <property type="project" value="TreeGrafter"/>
</dbReference>